<keyword evidence="1" id="KW-1133">Transmembrane helix</keyword>
<protein>
    <recommendedName>
        <fullName evidence="4">EbsA protein</fullName>
    </recommendedName>
</protein>
<gene>
    <name evidence="2" type="ORF">A5844_000145</name>
</gene>
<name>A0A2C9XP24_9ENTE</name>
<evidence type="ECO:0000313" key="2">
    <source>
        <dbReference type="EMBL" id="OTP11930.1"/>
    </source>
</evidence>
<comment type="caution">
    <text evidence="2">The sequence shown here is derived from an EMBL/GenBank/DDBJ whole genome shotgun (WGS) entry which is preliminary data.</text>
</comment>
<sequence>MKKIIHWQPEMAQSIIYWSFTFFVLFLSLIMSLENTRPYWKSNLVMGLFFICLFLGLRRSFVLKQDSIKIRYTLFWKDKEVPIEQIKSFQSEKYGITIYIDRDKEPVKYLMKKKARKIFLDYLTEMDASKEQLISEKQVTGEKK</sequence>
<accession>A0A2C9XP24</accession>
<feature type="transmembrane region" description="Helical" evidence="1">
    <location>
        <begin position="12"/>
        <end position="33"/>
    </location>
</feature>
<evidence type="ECO:0000256" key="1">
    <source>
        <dbReference type="SAM" id="Phobius"/>
    </source>
</evidence>
<dbReference type="STRING" id="1987383.A5844_000145"/>
<dbReference type="Proteomes" id="UP000194933">
    <property type="component" value="Unassembled WGS sequence"/>
</dbReference>
<reference evidence="2 3" key="1">
    <citation type="submission" date="2017-05" db="EMBL/GenBank/DDBJ databases">
        <title>The Genome Sequence of Enterococcus sp. 10A9_DIV0425.</title>
        <authorList>
            <consortium name="The Broad Institute Genomics Platform"/>
            <consortium name="The Broad Institute Genomic Center for Infectious Diseases"/>
            <person name="Earl A."/>
            <person name="Manson A."/>
            <person name="Schwartman J."/>
            <person name="Gilmore M."/>
            <person name="Abouelleil A."/>
            <person name="Cao P."/>
            <person name="Chapman S."/>
            <person name="Cusick C."/>
            <person name="Shea T."/>
            <person name="Young S."/>
            <person name="Neafsey D."/>
            <person name="Nusbaum C."/>
            <person name="Birren B."/>
        </authorList>
    </citation>
    <scope>NUCLEOTIDE SEQUENCE [LARGE SCALE GENOMIC DNA]</scope>
    <source>
        <strain evidence="2 3">10A9_DIV0425</strain>
    </source>
</reference>
<dbReference type="InterPro" id="IPR020215">
    <property type="entry name" value="EbsA-like"/>
</dbReference>
<proteinExistence type="predicted"/>
<dbReference type="Pfam" id="PF17255">
    <property type="entry name" value="EbsA"/>
    <property type="match status" value="1"/>
</dbReference>
<dbReference type="EMBL" id="NGMO01000001">
    <property type="protein sequence ID" value="OTP11930.1"/>
    <property type="molecule type" value="Genomic_DNA"/>
</dbReference>
<keyword evidence="1" id="KW-0812">Transmembrane</keyword>
<evidence type="ECO:0000313" key="3">
    <source>
        <dbReference type="Proteomes" id="UP000194933"/>
    </source>
</evidence>
<keyword evidence="3" id="KW-1185">Reference proteome</keyword>
<dbReference type="RefSeq" id="WP_086283158.1">
    <property type="nucleotide sequence ID" value="NZ_NGMO01000001.1"/>
</dbReference>
<evidence type="ECO:0008006" key="4">
    <source>
        <dbReference type="Google" id="ProtNLM"/>
    </source>
</evidence>
<organism evidence="2 3">
    <name type="scientific">Candidatus Enterococcus wittei</name>
    <dbReference type="NCBI Taxonomy" id="1987383"/>
    <lineage>
        <taxon>Bacteria</taxon>
        <taxon>Bacillati</taxon>
        <taxon>Bacillota</taxon>
        <taxon>Bacilli</taxon>
        <taxon>Lactobacillales</taxon>
        <taxon>Enterococcaceae</taxon>
        <taxon>Enterococcus</taxon>
    </lineage>
</organism>
<feature type="transmembrane region" description="Helical" evidence="1">
    <location>
        <begin position="39"/>
        <end position="57"/>
    </location>
</feature>
<dbReference type="AlphaFoldDB" id="A0A2C9XP24"/>
<keyword evidence="1" id="KW-0472">Membrane</keyword>